<accession>A0ABS4TPT2</accession>
<dbReference type="Gene3D" id="3.40.640.10">
    <property type="entry name" value="Type I PLP-dependent aspartate aminotransferase-like (Major domain)"/>
    <property type="match status" value="1"/>
</dbReference>
<comment type="caution">
    <text evidence="2">The sequence shown here is derived from an EMBL/GenBank/DDBJ whole genome shotgun (WGS) entry which is preliminary data.</text>
</comment>
<evidence type="ECO:0000313" key="2">
    <source>
        <dbReference type="EMBL" id="MBP2326414.1"/>
    </source>
</evidence>
<dbReference type="InterPro" id="IPR000192">
    <property type="entry name" value="Aminotrans_V_dom"/>
</dbReference>
<dbReference type="Pfam" id="PF00266">
    <property type="entry name" value="Aminotran_5"/>
    <property type="match status" value="1"/>
</dbReference>
<dbReference type="InterPro" id="IPR015421">
    <property type="entry name" value="PyrdxlP-dep_Trfase_major"/>
</dbReference>
<protein>
    <submittedName>
        <fullName evidence="2">Selenocysteine lyase/cysteine desulfurase</fullName>
    </submittedName>
</protein>
<dbReference type="PANTHER" id="PTHR43586">
    <property type="entry name" value="CYSTEINE DESULFURASE"/>
    <property type="match status" value="1"/>
</dbReference>
<dbReference type="PANTHER" id="PTHR43586:SF15">
    <property type="entry name" value="BLR3095 PROTEIN"/>
    <property type="match status" value="1"/>
</dbReference>
<keyword evidence="3" id="KW-1185">Reference proteome</keyword>
<feature type="domain" description="Aminotransferase class V" evidence="1">
    <location>
        <begin position="59"/>
        <end position="357"/>
    </location>
</feature>
<name>A0ABS4TPT2_9PSEU</name>
<dbReference type="InterPro" id="IPR015424">
    <property type="entry name" value="PyrdxlP-dep_Trfase"/>
</dbReference>
<organism evidence="2 3">
    <name type="scientific">Kibdelosporangium banguiense</name>
    <dbReference type="NCBI Taxonomy" id="1365924"/>
    <lineage>
        <taxon>Bacteria</taxon>
        <taxon>Bacillati</taxon>
        <taxon>Actinomycetota</taxon>
        <taxon>Actinomycetes</taxon>
        <taxon>Pseudonocardiales</taxon>
        <taxon>Pseudonocardiaceae</taxon>
        <taxon>Kibdelosporangium</taxon>
    </lineage>
</organism>
<dbReference type="RefSeq" id="WP_307855375.1">
    <property type="nucleotide sequence ID" value="NZ_JAGINW010000001.1"/>
</dbReference>
<dbReference type="InterPro" id="IPR015422">
    <property type="entry name" value="PyrdxlP-dep_Trfase_small"/>
</dbReference>
<sequence length="381" mass="41627">MNAAEFRARFPMLGHTTHLATCSLGARSEALDDALAGMLDAMAEQGAPWHDFEIQTGLVRQRFADLIGARYDQIALVPNASVGAYQVASTVDLSERRRFVTTLTEFPSISHVWLAQWPRGAQVVHVEGSDYADVIDERTALVSVPMTTYLDSTRMPVADVVSAAHAVGARVFVDAYQAVGVEPVDVDEIGCDFLVAGTNKYLLGLPGVAFLYVRSGQADDLPPQLTGWFGRADPFLFDPRKLDFPAHARRFETGTPPVPALYAANAGLGLISELDPHEVRAHVTDLVSRTLELLAEQGEQVRAARDPAGRGAHVALLDRDPAELARWLAARRIVISPRGDVGRISFHYYNNRDDVHAVCEEIKRYRENQNTSGGFDHAGTG</sequence>
<keyword evidence="2" id="KW-0456">Lyase</keyword>
<proteinExistence type="predicted"/>
<evidence type="ECO:0000259" key="1">
    <source>
        <dbReference type="Pfam" id="PF00266"/>
    </source>
</evidence>
<dbReference type="EMBL" id="JAGINW010000001">
    <property type="protein sequence ID" value="MBP2326414.1"/>
    <property type="molecule type" value="Genomic_DNA"/>
</dbReference>
<reference evidence="2 3" key="1">
    <citation type="submission" date="2021-03" db="EMBL/GenBank/DDBJ databases">
        <title>Sequencing the genomes of 1000 actinobacteria strains.</title>
        <authorList>
            <person name="Klenk H.-P."/>
        </authorList>
    </citation>
    <scope>NUCLEOTIDE SEQUENCE [LARGE SCALE GENOMIC DNA]</scope>
    <source>
        <strain evidence="2 3">DSM 46670</strain>
    </source>
</reference>
<dbReference type="GO" id="GO:0016829">
    <property type="term" value="F:lyase activity"/>
    <property type="evidence" value="ECO:0007669"/>
    <property type="project" value="UniProtKB-KW"/>
</dbReference>
<evidence type="ECO:0000313" key="3">
    <source>
        <dbReference type="Proteomes" id="UP001519332"/>
    </source>
</evidence>
<dbReference type="Proteomes" id="UP001519332">
    <property type="component" value="Unassembled WGS sequence"/>
</dbReference>
<dbReference type="Gene3D" id="3.90.1150.10">
    <property type="entry name" value="Aspartate Aminotransferase, domain 1"/>
    <property type="match status" value="1"/>
</dbReference>
<gene>
    <name evidence="2" type="ORF">JOF56_006799</name>
</gene>
<dbReference type="SUPFAM" id="SSF53383">
    <property type="entry name" value="PLP-dependent transferases"/>
    <property type="match status" value="1"/>
</dbReference>